<dbReference type="SUPFAM" id="SSF48695">
    <property type="entry name" value="Multiheme cytochromes"/>
    <property type="match status" value="1"/>
</dbReference>
<keyword evidence="3" id="KW-0479">Metal-binding</keyword>
<dbReference type="InterPro" id="IPR038266">
    <property type="entry name" value="NapC/NirT_cytc_sf"/>
</dbReference>
<keyword evidence="6" id="KW-0408">Iron</keyword>
<feature type="domain" description="Cytochrome c7-like" evidence="10">
    <location>
        <begin position="128"/>
        <end position="193"/>
    </location>
</feature>
<reference evidence="11 12" key="1">
    <citation type="journal article" date="2018" name="ISME J.">
        <title>A methanotrophic archaeon couples anaerobic oxidation of methane to Fe(III) reduction.</title>
        <authorList>
            <person name="Cai C."/>
            <person name="Leu A.O."/>
            <person name="Xie G.J."/>
            <person name="Guo J."/>
            <person name="Feng Y."/>
            <person name="Zhao J.X."/>
            <person name="Tyson G.W."/>
            <person name="Yuan Z."/>
            <person name="Hu S."/>
        </authorList>
    </citation>
    <scope>NUCLEOTIDE SEQUENCE [LARGE SCALE GENOMIC DNA]</scope>
    <source>
        <strain evidence="11">FeB_12</strain>
    </source>
</reference>
<dbReference type="PANTHER" id="PTHR35038">
    <property type="entry name" value="DISSIMILATORY SULFITE REDUCTASE SIRA"/>
    <property type="match status" value="1"/>
</dbReference>
<dbReference type="CDD" id="cd08168">
    <property type="entry name" value="Cytochrom_C3"/>
    <property type="match status" value="2"/>
</dbReference>
<evidence type="ECO:0000256" key="7">
    <source>
        <dbReference type="SAM" id="Phobius"/>
    </source>
</evidence>
<evidence type="ECO:0000256" key="1">
    <source>
        <dbReference type="ARBA" id="ARBA00022448"/>
    </source>
</evidence>
<gene>
    <name evidence="11" type="ORF">C3F09_07505</name>
</gene>
<keyword evidence="7" id="KW-1133">Transmembrane helix</keyword>
<evidence type="ECO:0000256" key="4">
    <source>
        <dbReference type="ARBA" id="ARBA00022729"/>
    </source>
</evidence>
<dbReference type="AlphaFoldDB" id="A0A855X5A7"/>
<keyword evidence="2" id="KW-0349">Heme</keyword>
<dbReference type="Proteomes" id="UP000250918">
    <property type="component" value="Unassembled WGS sequence"/>
</dbReference>
<evidence type="ECO:0000259" key="9">
    <source>
        <dbReference type="Pfam" id="PF13435"/>
    </source>
</evidence>
<dbReference type="GO" id="GO:0046872">
    <property type="term" value="F:metal ion binding"/>
    <property type="evidence" value="ECO:0007669"/>
    <property type="project" value="UniProtKB-KW"/>
</dbReference>
<evidence type="ECO:0000256" key="3">
    <source>
        <dbReference type="ARBA" id="ARBA00022723"/>
    </source>
</evidence>
<comment type="caution">
    <text evidence="11">The sequence shown here is derived from an EMBL/GenBank/DDBJ whole genome shotgun (WGS) entry which is preliminary data.</text>
</comment>
<dbReference type="InterPro" id="IPR051829">
    <property type="entry name" value="Multiheme_Cytochr_ET"/>
</dbReference>
<dbReference type="Pfam" id="PF13435">
    <property type="entry name" value="Cytochrome_C554"/>
    <property type="match status" value="1"/>
</dbReference>
<evidence type="ECO:0000256" key="2">
    <source>
        <dbReference type="ARBA" id="ARBA00022617"/>
    </source>
</evidence>
<protein>
    <recommendedName>
        <fullName evidence="13">NapC/NirT cytochrome c N-terminal domain-containing protein</fullName>
    </recommendedName>
</protein>
<keyword evidence="5" id="KW-0249">Electron transport</keyword>
<dbReference type="GO" id="GO:0020037">
    <property type="term" value="F:heme binding"/>
    <property type="evidence" value="ECO:0007669"/>
    <property type="project" value="InterPro"/>
</dbReference>
<dbReference type="InterPro" id="IPR036280">
    <property type="entry name" value="Multihaem_cyt_sf"/>
</dbReference>
<evidence type="ECO:0000313" key="11">
    <source>
        <dbReference type="EMBL" id="PWB71693.1"/>
    </source>
</evidence>
<dbReference type="Gene3D" id="1.10.3820.10">
    <property type="entry name" value="Di-heme elbow motif domain"/>
    <property type="match status" value="1"/>
</dbReference>
<feature type="domain" description="Cytochrome c-552/4" evidence="9">
    <location>
        <begin position="320"/>
        <end position="358"/>
    </location>
</feature>
<dbReference type="Gene3D" id="3.90.10.10">
    <property type="entry name" value="Cytochrome C3"/>
    <property type="match status" value="2"/>
</dbReference>
<evidence type="ECO:0000259" key="10">
    <source>
        <dbReference type="Pfam" id="PF14522"/>
    </source>
</evidence>
<feature type="domain" description="Class III cytochrome C" evidence="8">
    <location>
        <begin position="204"/>
        <end position="293"/>
    </location>
</feature>
<dbReference type="Pfam" id="PF14522">
    <property type="entry name" value="Cytochrome_C7"/>
    <property type="match status" value="1"/>
</dbReference>
<keyword evidence="4" id="KW-0732">Signal</keyword>
<dbReference type="InterPro" id="IPR023155">
    <property type="entry name" value="Cyt_c-552/4"/>
</dbReference>
<evidence type="ECO:0008006" key="13">
    <source>
        <dbReference type="Google" id="ProtNLM"/>
    </source>
</evidence>
<feature type="transmembrane region" description="Helical" evidence="7">
    <location>
        <begin position="20"/>
        <end position="39"/>
    </location>
</feature>
<keyword evidence="7" id="KW-0472">Membrane</keyword>
<proteinExistence type="predicted"/>
<evidence type="ECO:0000259" key="8">
    <source>
        <dbReference type="Pfam" id="PF02085"/>
    </source>
</evidence>
<organism evidence="11 12">
    <name type="scientific">candidate division GN15 bacterium</name>
    <dbReference type="NCBI Taxonomy" id="2072418"/>
    <lineage>
        <taxon>Bacteria</taxon>
        <taxon>candidate division GN15</taxon>
    </lineage>
</organism>
<dbReference type="EMBL" id="PQAP01000105">
    <property type="protein sequence ID" value="PWB71693.1"/>
    <property type="molecule type" value="Genomic_DNA"/>
</dbReference>
<evidence type="ECO:0000313" key="12">
    <source>
        <dbReference type="Proteomes" id="UP000250918"/>
    </source>
</evidence>
<dbReference type="Pfam" id="PF02085">
    <property type="entry name" value="Cytochrom_CIII"/>
    <property type="match status" value="1"/>
</dbReference>
<keyword evidence="7" id="KW-0812">Transmembrane</keyword>
<accession>A0A855X5A7</accession>
<feature type="non-terminal residue" evidence="11">
    <location>
        <position position="395"/>
    </location>
</feature>
<dbReference type="PANTHER" id="PTHR35038:SF5">
    <property type="entry name" value="CYTOCHROME C-TYPE PROTEIN NRFB"/>
    <property type="match status" value="1"/>
</dbReference>
<evidence type="ECO:0000256" key="6">
    <source>
        <dbReference type="ARBA" id="ARBA00023004"/>
    </source>
</evidence>
<dbReference type="InterPro" id="IPR020942">
    <property type="entry name" value="Cyt_c_III_dom"/>
</dbReference>
<dbReference type="GO" id="GO:0009055">
    <property type="term" value="F:electron transfer activity"/>
    <property type="evidence" value="ECO:0007669"/>
    <property type="project" value="InterPro"/>
</dbReference>
<evidence type="ECO:0000256" key="5">
    <source>
        <dbReference type="ARBA" id="ARBA00022982"/>
    </source>
</evidence>
<dbReference type="InterPro" id="IPR029467">
    <property type="entry name" value="Cyt_c7-like"/>
</dbReference>
<keyword evidence="1" id="KW-0813">Transport</keyword>
<sequence length="395" mass="44262">MIGFVRDLFRLLGRHMRVLALYLGIFILFLVLVGGVVHFKMKNAEFCTNCHYMEPYVRHWKESKHADVTCVKCHDYGVGSLTLAAVRYWTGTFTTRPKGNVRDESCLSSGCHELRLLSGKSQFKKNITFDHTVHLEKVLRGEKLRCTSCHNQIVQYDESVSQGHMAVNDKACFVCHFKDAGQGEAITGCDACHGMPKTTVEHAGFKFDHAPYLKLNVQCKECHTKIVKGDGAVPESKCYSCHVERSRKDVTREQLHAIHVTDNGIDCFRCHSDIEHGNFQMVSSLDIQCEDCHVRQHNGPRQLYMGIGGRDTLDMPSAMFAAQVSCTGCHTHLTPQGEPLAHQAKKEAQRASCVTCHGEKYDLMFDNWLEGSKKVLADYATYLGAVKTTASGLRG</sequence>
<dbReference type="GO" id="GO:0016491">
    <property type="term" value="F:oxidoreductase activity"/>
    <property type="evidence" value="ECO:0007669"/>
    <property type="project" value="TreeGrafter"/>
</dbReference>
<name>A0A855X5A7_9BACT</name>